<dbReference type="EMBL" id="CAJOBA010048712">
    <property type="protein sequence ID" value="CAF4215635.1"/>
    <property type="molecule type" value="Genomic_DNA"/>
</dbReference>
<gene>
    <name evidence="1" type="ORF">OVA965_LOCUS33395</name>
    <name evidence="2" type="ORF">TMI583_LOCUS34287</name>
</gene>
<dbReference type="SUPFAM" id="SSF49899">
    <property type="entry name" value="Concanavalin A-like lectins/glucanases"/>
    <property type="match status" value="1"/>
</dbReference>
<dbReference type="EMBL" id="CAJNOK010026963">
    <property type="protein sequence ID" value="CAF1411755.1"/>
    <property type="molecule type" value="Genomic_DNA"/>
</dbReference>
<evidence type="ECO:0000313" key="1">
    <source>
        <dbReference type="EMBL" id="CAF1411755.1"/>
    </source>
</evidence>
<comment type="caution">
    <text evidence="1">The sequence shown here is derived from an EMBL/GenBank/DDBJ whole genome shotgun (WGS) entry which is preliminary data.</text>
</comment>
<dbReference type="Proteomes" id="UP000682733">
    <property type="component" value="Unassembled WGS sequence"/>
</dbReference>
<name>A0A8S2FBF3_9BILA</name>
<accession>A0A8S2FBF3</accession>
<dbReference type="AlphaFoldDB" id="A0A8S2FBF3"/>
<dbReference type="Proteomes" id="UP000677228">
    <property type="component" value="Unassembled WGS sequence"/>
</dbReference>
<dbReference type="InterPro" id="IPR013320">
    <property type="entry name" value="ConA-like_dom_sf"/>
</dbReference>
<evidence type="ECO:0000313" key="2">
    <source>
        <dbReference type="EMBL" id="CAF4215635.1"/>
    </source>
</evidence>
<feature type="non-terminal residue" evidence="1">
    <location>
        <position position="1"/>
    </location>
</feature>
<dbReference type="Gene3D" id="2.60.120.200">
    <property type="match status" value="1"/>
</dbReference>
<evidence type="ECO:0000313" key="3">
    <source>
        <dbReference type="Proteomes" id="UP000677228"/>
    </source>
</evidence>
<reference evidence="1" key="1">
    <citation type="submission" date="2021-02" db="EMBL/GenBank/DDBJ databases">
        <authorList>
            <person name="Nowell W R."/>
        </authorList>
    </citation>
    <scope>NUCLEOTIDE SEQUENCE</scope>
</reference>
<sequence length="101" mass="11118">HGSDIGSLLIWTIENTTASAKETLIWQQNGAQGNEWLIERINLWPTEDYYFRIDGYVGDSFLGATSATTPPSNTASLNFSLRTVQLFVLMIIAGLMASAFS</sequence>
<organism evidence="1 3">
    <name type="scientific">Didymodactylos carnosus</name>
    <dbReference type="NCBI Taxonomy" id="1234261"/>
    <lineage>
        <taxon>Eukaryota</taxon>
        <taxon>Metazoa</taxon>
        <taxon>Spiralia</taxon>
        <taxon>Gnathifera</taxon>
        <taxon>Rotifera</taxon>
        <taxon>Eurotatoria</taxon>
        <taxon>Bdelloidea</taxon>
        <taxon>Philodinida</taxon>
        <taxon>Philodinidae</taxon>
        <taxon>Didymodactylos</taxon>
    </lineage>
</organism>
<proteinExistence type="predicted"/>
<protein>
    <submittedName>
        <fullName evidence="1">Uncharacterized protein</fullName>
    </submittedName>
</protein>